<organism evidence="1 2">
    <name type="scientific">Anaplasma phagocytophilum</name>
    <name type="common">Ehrlichia phagocytophila</name>
    <dbReference type="NCBI Taxonomy" id="948"/>
    <lineage>
        <taxon>Bacteria</taxon>
        <taxon>Pseudomonadati</taxon>
        <taxon>Pseudomonadota</taxon>
        <taxon>Alphaproteobacteria</taxon>
        <taxon>Rickettsiales</taxon>
        <taxon>Anaplasmataceae</taxon>
        <taxon>Anaplasma</taxon>
        <taxon>phagocytophilum group</taxon>
    </lineage>
</organism>
<sequence length="68" mass="8042">MMLLLGRLITLLLLLPRLPVRTSFSLLRLLVFLILRSMTRFVRQRREVAEAMTMGSMRPRRTGQTRTR</sequence>
<proteinExistence type="predicted"/>
<comment type="caution">
    <text evidence="1">The sequence shown here is derived from an EMBL/GenBank/DDBJ whole genome shotgun (WGS) entry which is preliminary data.</text>
</comment>
<gene>
    <name evidence="1" type="ORF">ANAPC1_01403</name>
</gene>
<reference evidence="2" key="1">
    <citation type="submission" date="2016-03" db="EMBL/GenBank/DDBJ databases">
        <authorList>
            <person name="Loux Valentin"/>
        </authorList>
    </citation>
    <scope>NUCLEOTIDE SEQUENCE [LARGE SCALE GENOMIC DNA]</scope>
    <source>
        <strain evidence="2">C1</strain>
    </source>
</reference>
<accession>A0AA45ZI31</accession>
<dbReference type="AlphaFoldDB" id="A0AA45ZI31"/>
<dbReference type="EMBL" id="FLLR01000158">
    <property type="protein sequence ID" value="SBO15025.1"/>
    <property type="molecule type" value="Genomic_DNA"/>
</dbReference>
<evidence type="ECO:0000313" key="2">
    <source>
        <dbReference type="Proteomes" id="UP000078419"/>
    </source>
</evidence>
<dbReference type="Proteomes" id="UP000078419">
    <property type="component" value="Unassembled WGS sequence"/>
</dbReference>
<evidence type="ECO:0000313" key="1">
    <source>
        <dbReference type="EMBL" id="SBO15025.1"/>
    </source>
</evidence>
<protein>
    <submittedName>
        <fullName evidence="1">Uncharacterized protein</fullName>
    </submittedName>
</protein>
<dbReference type="RefSeq" id="WP_155735904.1">
    <property type="nucleotide sequence ID" value="NZ_FLLZ01000004.1"/>
</dbReference>
<name>A0AA45ZI31_ANAPH</name>